<keyword evidence="3" id="KW-0540">Nuclease</keyword>
<dbReference type="GO" id="GO:0003723">
    <property type="term" value="F:RNA binding"/>
    <property type="evidence" value="ECO:0007669"/>
    <property type="project" value="UniProtKB-KW"/>
</dbReference>
<keyword evidence="5" id="KW-0255">Endonuclease</keyword>
<dbReference type="InParanoid" id="A0A090M978"/>
<dbReference type="InterPro" id="IPR019307">
    <property type="entry name" value="RNA-bd_AU-1/RNase_E/G"/>
</dbReference>
<evidence type="ECO:0000256" key="2">
    <source>
        <dbReference type="ARBA" id="ARBA00005522"/>
    </source>
</evidence>
<evidence type="ECO:0000313" key="12">
    <source>
        <dbReference type="EMBL" id="CEF98704.1"/>
    </source>
</evidence>
<organism evidence="12 13">
    <name type="scientific">Ostreococcus tauri</name>
    <name type="common">Marine green alga</name>
    <dbReference type="NCBI Taxonomy" id="70448"/>
    <lineage>
        <taxon>Eukaryota</taxon>
        <taxon>Viridiplantae</taxon>
        <taxon>Chlorophyta</taxon>
        <taxon>Mamiellophyceae</taxon>
        <taxon>Mamiellales</taxon>
        <taxon>Bathycoccaceae</taxon>
        <taxon>Ostreococcus</taxon>
    </lineage>
</organism>
<dbReference type="GO" id="GO:0004540">
    <property type="term" value="F:RNA nuclease activity"/>
    <property type="evidence" value="ECO:0007669"/>
    <property type="project" value="InterPro"/>
</dbReference>
<dbReference type="PROSITE" id="PS51166">
    <property type="entry name" value="CBM20"/>
    <property type="match status" value="1"/>
</dbReference>
<dbReference type="KEGG" id="ota:OT_ostta07g02260"/>
<dbReference type="GO" id="GO:0006364">
    <property type="term" value="P:rRNA processing"/>
    <property type="evidence" value="ECO:0007669"/>
    <property type="project" value="TreeGrafter"/>
</dbReference>
<keyword evidence="6" id="KW-0378">Hydrolase</keyword>
<comment type="caution">
    <text evidence="12">The sequence shown here is derived from an EMBL/GenBank/DDBJ whole genome shotgun (WGS) entry which is preliminary data.</text>
</comment>
<evidence type="ECO:0000256" key="4">
    <source>
        <dbReference type="ARBA" id="ARBA00022723"/>
    </source>
</evidence>
<dbReference type="CDD" id="cd05467">
    <property type="entry name" value="CBM20"/>
    <property type="match status" value="1"/>
</dbReference>
<evidence type="ECO:0000256" key="8">
    <source>
        <dbReference type="ARBA" id="ARBA00022884"/>
    </source>
</evidence>
<dbReference type="PANTHER" id="PTHR30001">
    <property type="entry name" value="RIBONUCLEASE"/>
    <property type="match status" value="1"/>
</dbReference>
<evidence type="ECO:0000313" key="13">
    <source>
        <dbReference type="Proteomes" id="UP000009170"/>
    </source>
</evidence>
<dbReference type="OrthoDB" id="568288at2759"/>
<dbReference type="SUPFAM" id="SSF49452">
    <property type="entry name" value="Starch-binding domain-like"/>
    <property type="match status" value="1"/>
</dbReference>
<dbReference type="GO" id="GO:0016787">
    <property type="term" value="F:hydrolase activity"/>
    <property type="evidence" value="ECO:0007669"/>
    <property type="project" value="UniProtKB-KW"/>
</dbReference>
<dbReference type="GO" id="GO:0005737">
    <property type="term" value="C:cytoplasm"/>
    <property type="evidence" value="ECO:0007669"/>
    <property type="project" value="TreeGrafter"/>
</dbReference>
<gene>
    <name evidence="12" type="ORF">OT_ostta07g02260</name>
</gene>
<feature type="compositionally biased region" description="Basic residues" evidence="10">
    <location>
        <begin position="8"/>
        <end position="22"/>
    </location>
</feature>
<dbReference type="GO" id="GO:2001070">
    <property type="term" value="F:starch binding"/>
    <property type="evidence" value="ECO:0007669"/>
    <property type="project" value="InterPro"/>
</dbReference>
<evidence type="ECO:0000256" key="10">
    <source>
        <dbReference type="SAM" id="MobiDB-lite"/>
    </source>
</evidence>
<keyword evidence="13" id="KW-1185">Reference proteome</keyword>
<dbReference type="GO" id="GO:0046872">
    <property type="term" value="F:metal ion binding"/>
    <property type="evidence" value="ECO:0007669"/>
    <property type="project" value="UniProtKB-KW"/>
</dbReference>
<dbReference type="GO" id="GO:0004519">
    <property type="term" value="F:endonuclease activity"/>
    <property type="evidence" value="ECO:0007669"/>
    <property type="project" value="UniProtKB-KW"/>
</dbReference>
<dbReference type="EMBL" id="CAID01000007">
    <property type="protein sequence ID" value="CEF98704.1"/>
    <property type="molecule type" value="Genomic_DNA"/>
</dbReference>
<dbReference type="SMART" id="SM01065">
    <property type="entry name" value="CBM_2"/>
    <property type="match status" value="1"/>
</dbReference>
<accession>A0A090M978</accession>
<comment type="similarity">
    <text evidence="2">Belongs to the RNase E/G family.</text>
</comment>
<dbReference type="RefSeq" id="XP_022839421.1">
    <property type="nucleotide sequence ID" value="XM_022983789.1"/>
</dbReference>
<dbReference type="PANTHER" id="PTHR30001:SF1">
    <property type="entry name" value="RIBONUCLEASE E_G-LIKE PROTEIN, CHLOROPLASTIC"/>
    <property type="match status" value="1"/>
</dbReference>
<feature type="domain" description="CBM20" evidence="11">
    <location>
        <begin position="99"/>
        <end position="214"/>
    </location>
</feature>
<comment type="function">
    <text evidence="9">Involved in intercistronic processing of primary transcripts from chloroplast operons. The endonucleolytic activity of the enzyme depends on the number of phosphates at the 5' end, is inhibited by structured RNA, and preferentially cleaves A/U-rich sequences.</text>
</comment>
<reference evidence="13" key="1">
    <citation type="journal article" date="2006" name="Proc. Natl. Acad. Sci. U.S.A.">
        <title>Genome analysis of the smallest free-living eukaryote Ostreococcus tauri unveils many unique features.</title>
        <authorList>
            <person name="Derelle E."/>
            <person name="Ferraz C."/>
            <person name="Rombauts S."/>
            <person name="Rouze P."/>
            <person name="Worden A.Z."/>
            <person name="Robbens S."/>
            <person name="Partensky F."/>
            <person name="Degroeve S."/>
            <person name="Echeynie S."/>
            <person name="Cooke R."/>
            <person name="Saeys Y."/>
            <person name="Wuyts J."/>
            <person name="Jabbari K."/>
            <person name="Bowler C."/>
            <person name="Panaud O."/>
            <person name="Piegu B."/>
            <person name="Ball S.G."/>
            <person name="Ral J.-P."/>
            <person name="Bouget F.-Y."/>
            <person name="Piganeau G."/>
            <person name="De Baets B."/>
            <person name="Picard A."/>
            <person name="Delseny M."/>
            <person name="Demaille J."/>
            <person name="Van de Peer Y."/>
            <person name="Moreau H."/>
        </authorList>
    </citation>
    <scope>NUCLEOTIDE SEQUENCE [LARGE SCALE GENOMIC DNA]</scope>
    <source>
        <strain evidence="13">OTTH 0595 / CCAP 157/2 / RCC745</strain>
    </source>
</reference>
<feature type="compositionally biased region" description="Gly residues" evidence="10">
    <location>
        <begin position="54"/>
        <end position="71"/>
    </location>
</feature>
<dbReference type="GeneID" id="9837167"/>
<protein>
    <submittedName>
        <fullName evidence="12">Carbohydrate binding module family 20</fullName>
    </submittedName>
</protein>
<dbReference type="Gene3D" id="2.60.40.10">
    <property type="entry name" value="Immunoglobulins"/>
    <property type="match status" value="1"/>
</dbReference>
<evidence type="ECO:0000259" key="11">
    <source>
        <dbReference type="PROSITE" id="PS51166"/>
    </source>
</evidence>
<evidence type="ECO:0000256" key="1">
    <source>
        <dbReference type="ARBA" id="ARBA00001946"/>
    </source>
</evidence>
<dbReference type="AlphaFoldDB" id="A0A090M978"/>
<evidence type="ECO:0000256" key="6">
    <source>
        <dbReference type="ARBA" id="ARBA00022801"/>
    </source>
</evidence>
<dbReference type="Proteomes" id="UP000009170">
    <property type="component" value="Unassembled WGS sequence"/>
</dbReference>
<evidence type="ECO:0000256" key="9">
    <source>
        <dbReference type="ARBA" id="ARBA00023436"/>
    </source>
</evidence>
<comment type="cofactor">
    <cofactor evidence="1">
        <name>Mg(2+)</name>
        <dbReference type="ChEBI" id="CHEBI:18420"/>
    </cofactor>
</comment>
<proteinExistence type="inferred from homology"/>
<dbReference type="Pfam" id="PF00686">
    <property type="entry name" value="CBM_20"/>
    <property type="match status" value="1"/>
</dbReference>
<dbReference type="Pfam" id="PF10150">
    <property type="entry name" value="RNase_E_G"/>
    <property type="match status" value="1"/>
</dbReference>
<reference evidence="12 13" key="2">
    <citation type="journal article" date="2014" name="BMC Genomics">
        <title>An improved genome of the model marine alga Ostreococcus tauri unfolds by assessing Illumina de novo assemblies.</title>
        <authorList>
            <person name="Blanc-Mathieu R."/>
            <person name="Verhelst B."/>
            <person name="Derelle E."/>
            <person name="Rombauts S."/>
            <person name="Bouget F.Y."/>
            <person name="Carre I."/>
            <person name="Chateau A."/>
            <person name="Eyre-Walker A."/>
            <person name="Grimsley N."/>
            <person name="Moreau H."/>
            <person name="Piegu B."/>
            <person name="Rivals E."/>
            <person name="Schackwitz W."/>
            <person name="Van de Peer Y."/>
            <person name="Piganeau G."/>
        </authorList>
    </citation>
    <scope>NUCLEOTIDE SEQUENCE [LARGE SCALE GENOMIC DNA]</scope>
    <source>
        <strain evidence="13">OTTH 0595 / CCAP 157/2 / RCC745</strain>
    </source>
</reference>
<keyword evidence="4" id="KW-0479">Metal-binding</keyword>
<feature type="region of interest" description="Disordered" evidence="10">
    <location>
        <begin position="1"/>
        <end position="89"/>
    </location>
</feature>
<name>A0A090M978_OSTTA</name>
<keyword evidence="7" id="KW-0460">Magnesium</keyword>
<keyword evidence="8" id="KW-0694">RNA-binding</keyword>
<dbReference type="InterPro" id="IPR002044">
    <property type="entry name" value="CBM20"/>
</dbReference>
<dbReference type="InterPro" id="IPR013783">
    <property type="entry name" value="Ig-like_fold"/>
</dbReference>
<dbReference type="InterPro" id="IPR004659">
    <property type="entry name" value="RNase_E/G"/>
</dbReference>
<evidence type="ECO:0000256" key="5">
    <source>
        <dbReference type="ARBA" id="ARBA00022759"/>
    </source>
</evidence>
<evidence type="ECO:0000256" key="3">
    <source>
        <dbReference type="ARBA" id="ARBA00022722"/>
    </source>
</evidence>
<evidence type="ECO:0000256" key="7">
    <source>
        <dbReference type="ARBA" id="ARBA00022842"/>
    </source>
</evidence>
<dbReference type="InterPro" id="IPR013784">
    <property type="entry name" value="Carb-bd-like_fold"/>
</dbReference>
<sequence>MRALERVARRHGARERARGRRTHRDDGSGARGRGRLVARSSARETRRGRRSGWTRGGWTGREGADGTGTGAGEERGEESASSASTSEIGHGKEDAFALLGTPGRCVVTFRVRKRTRLGQRVVVVGSTPELGSWDVFGSGIRCSPEGDDWWSATVCVDVPVSRVIGEDVFVAEYNYAVIDELEETGPTHAWRLRTSELTLPSYAFMVDVMDVWTERPEEVSALMGSTRLNEPAIKQVTQYYTGGASKSLAARDERNVKMEIWFPSDDCAILVEDGEVVEVLESANEAHDDKGARVGDVYLATVVGKVPNMRSVLVGVEMKGDRFTKTALLRDGLSAPAAWWKGVESDRVGIDASYFEAQYEEEEEEDANLGPNYKLSNQSSQNASEQLVRAGKYAFGLYDIGDSVIVEITRDSRENKGAIASAEPSLTGRFTVFEGTATGTSARASKKLSVVSRDFLAQWGTKALEKVWGNRAQKLNERFPDMRGGGAHLIMRSASVGASSEVLTREVRHLASTWTSVLVRAAKSVEKARERRYPLRPRLLWRDDITFKDAILRELCSLNISSVVLPNDAAPETVKELAHSVSILRADTADLNTEIRTEDPDKMRQLVQRAIRFEERVPLPGTQSAQLVIQGTEALTAIDVNTGSCKKSIAEINVIAARTAALEIRRRNISGIIVIDFVNVHPRQRDQVYRQIEAEFAHAAVRDRGKISFTPISPFGLLQITRSHIPHGSKGEQSARKTPAATRWLGARRKTR</sequence>
<feature type="region of interest" description="Disordered" evidence="10">
    <location>
        <begin position="726"/>
        <end position="752"/>
    </location>
</feature>